<organism evidence="1 2">
    <name type="scientific">Neotamlana sargassicola</name>
    <dbReference type="NCBI Taxonomy" id="2883125"/>
    <lineage>
        <taxon>Bacteria</taxon>
        <taxon>Pseudomonadati</taxon>
        <taxon>Bacteroidota</taxon>
        <taxon>Flavobacteriia</taxon>
        <taxon>Flavobacteriales</taxon>
        <taxon>Flavobacteriaceae</taxon>
        <taxon>Neotamlana</taxon>
    </lineage>
</organism>
<sequence>MKISYKLSFGTINVLEPNLAEVIVNEGIIFNEIMVDEYHDFLLTVLKPPFSLLINKINSYSYTYGAQQIFCDLSEIHAIGVMVWSSASLLAIDTLKSINNHKGWNIKSFRDRDEAISWLKKGLDTVSQTL</sequence>
<gene>
    <name evidence="1" type="ORF">LG651_05920</name>
</gene>
<dbReference type="RefSeq" id="WP_226695210.1">
    <property type="nucleotide sequence ID" value="NZ_JAJAPX010000002.1"/>
</dbReference>
<dbReference type="EMBL" id="JAJAPX010000002">
    <property type="protein sequence ID" value="MCB4807781.1"/>
    <property type="molecule type" value="Genomic_DNA"/>
</dbReference>
<proteinExistence type="predicted"/>
<name>A0A9X1I7V7_9FLAO</name>
<accession>A0A9X1I7V7</accession>
<dbReference type="Proteomes" id="UP001139286">
    <property type="component" value="Unassembled WGS sequence"/>
</dbReference>
<evidence type="ECO:0000313" key="1">
    <source>
        <dbReference type="EMBL" id="MCB4807781.1"/>
    </source>
</evidence>
<evidence type="ECO:0000313" key="2">
    <source>
        <dbReference type="Proteomes" id="UP001139286"/>
    </source>
</evidence>
<reference evidence="1" key="1">
    <citation type="submission" date="2021-10" db="EMBL/GenBank/DDBJ databases">
        <title>Tamlana sargassums sp. nov., and Tamlana laminarinivorans sp. nov., two new bacteria isolated from the brown alga.</title>
        <authorList>
            <person name="Li J."/>
        </authorList>
    </citation>
    <scope>NUCLEOTIDE SEQUENCE</scope>
    <source>
        <strain evidence="1">62-3</strain>
    </source>
</reference>
<comment type="caution">
    <text evidence="1">The sequence shown here is derived from an EMBL/GenBank/DDBJ whole genome shotgun (WGS) entry which is preliminary data.</text>
</comment>
<keyword evidence="2" id="KW-1185">Reference proteome</keyword>
<evidence type="ECO:0008006" key="3">
    <source>
        <dbReference type="Google" id="ProtNLM"/>
    </source>
</evidence>
<protein>
    <recommendedName>
        <fullName evidence="3">STAS/SEC14 domain-containing protein</fullName>
    </recommendedName>
</protein>
<dbReference type="AlphaFoldDB" id="A0A9X1I7V7"/>